<dbReference type="AlphaFoldDB" id="A0AAV5S274"/>
<feature type="domain" description="Sld3 N-terminal" evidence="3">
    <location>
        <begin position="5"/>
        <end position="108"/>
    </location>
</feature>
<feature type="compositionally biased region" description="Low complexity" evidence="1">
    <location>
        <begin position="434"/>
        <end position="450"/>
    </location>
</feature>
<feature type="compositionally biased region" description="Basic residues" evidence="1">
    <location>
        <begin position="638"/>
        <end position="649"/>
    </location>
</feature>
<reference evidence="4 5" key="1">
    <citation type="journal article" date="2023" name="Elife">
        <title>Identification of key yeast species and microbe-microbe interactions impacting larval growth of Drosophila in the wild.</title>
        <authorList>
            <person name="Mure A."/>
            <person name="Sugiura Y."/>
            <person name="Maeda R."/>
            <person name="Honda K."/>
            <person name="Sakurai N."/>
            <person name="Takahashi Y."/>
            <person name="Watada M."/>
            <person name="Katoh T."/>
            <person name="Gotoh A."/>
            <person name="Gotoh Y."/>
            <person name="Taniguchi I."/>
            <person name="Nakamura K."/>
            <person name="Hayashi T."/>
            <person name="Katayama T."/>
            <person name="Uemura T."/>
            <person name="Hattori Y."/>
        </authorList>
    </citation>
    <scope>NUCLEOTIDE SEQUENCE [LARGE SCALE GENOMIC DNA]</scope>
    <source>
        <strain evidence="4 5">KH-74</strain>
    </source>
</reference>
<protein>
    <submittedName>
        <fullName evidence="4">Sld3 protein</fullName>
    </submittedName>
</protein>
<gene>
    <name evidence="4" type="ORF">DAKH74_045850</name>
</gene>
<dbReference type="PANTHER" id="PTHR28067:SF1">
    <property type="entry name" value="DNA REPLICATION REGULATOR SLD3"/>
    <property type="match status" value="1"/>
</dbReference>
<dbReference type="EMBL" id="BTGD01000018">
    <property type="protein sequence ID" value="GMM57969.1"/>
    <property type="molecule type" value="Genomic_DNA"/>
</dbReference>
<keyword evidence="5" id="KW-1185">Reference proteome</keyword>
<organism evidence="4 5">
    <name type="scientific">Maudiozyma humilis</name>
    <name type="common">Sour dough yeast</name>
    <name type="synonym">Kazachstania humilis</name>
    <dbReference type="NCBI Taxonomy" id="51915"/>
    <lineage>
        <taxon>Eukaryota</taxon>
        <taxon>Fungi</taxon>
        <taxon>Dikarya</taxon>
        <taxon>Ascomycota</taxon>
        <taxon>Saccharomycotina</taxon>
        <taxon>Saccharomycetes</taxon>
        <taxon>Saccharomycetales</taxon>
        <taxon>Saccharomycetaceae</taxon>
        <taxon>Maudiozyma</taxon>
    </lineage>
</organism>
<dbReference type="Pfam" id="PF18523">
    <property type="entry name" value="Sld3_N"/>
    <property type="match status" value="1"/>
</dbReference>
<feature type="region of interest" description="Disordered" evidence="1">
    <location>
        <begin position="621"/>
        <end position="649"/>
    </location>
</feature>
<dbReference type="GO" id="GO:0006270">
    <property type="term" value="P:DNA replication initiation"/>
    <property type="evidence" value="ECO:0007669"/>
    <property type="project" value="InterPro"/>
</dbReference>
<evidence type="ECO:0000313" key="5">
    <source>
        <dbReference type="Proteomes" id="UP001377567"/>
    </source>
</evidence>
<dbReference type="Gene3D" id="1.20.58.2130">
    <property type="match status" value="1"/>
</dbReference>
<evidence type="ECO:0000259" key="2">
    <source>
        <dbReference type="Pfam" id="PF08639"/>
    </source>
</evidence>
<dbReference type="GO" id="GO:0031261">
    <property type="term" value="C:DNA replication preinitiation complex"/>
    <property type="evidence" value="ECO:0007669"/>
    <property type="project" value="TreeGrafter"/>
</dbReference>
<feature type="region of interest" description="Disordered" evidence="1">
    <location>
        <begin position="423"/>
        <end position="450"/>
    </location>
</feature>
<dbReference type="Proteomes" id="UP001377567">
    <property type="component" value="Unassembled WGS sequence"/>
</dbReference>
<feature type="region of interest" description="Disordered" evidence="1">
    <location>
        <begin position="566"/>
        <end position="593"/>
    </location>
</feature>
<proteinExistence type="predicted"/>
<evidence type="ECO:0000313" key="4">
    <source>
        <dbReference type="EMBL" id="GMM57969.1"/>
    </source>
</evidence>
<accession>A0AAV5S274</accession>
<name>A0AAV5S274_MAUHU</name>
<comment type="caution">
    <text evidence="4">The sequence shown here is derived from an EMBL/GenBank/DDBJ whole genome shotgun (WGS) entry which is preliminary data.</text>
</comment>
<sequence length="649" mass="70846">MEWTLLKRFRQLPGGLAVDAATLEVLAHDSVPRDVADALEGGFRALVMDNGSRNCYCLEHYGPAWLLWGIGAVDVSSLQFQEDEEAVESGDLSVDWTQMDVRALLPQWVFQGEISKAGGCELDMVPPGSAPVGRKPTSHADPAAYLTAKYNEALFSPELPLAYFAKTTLPRFDNLCKRQSPQHDTLMGQGLRPLVLGPADFDARHSDTRLLTSESQDQTFLKARKHCLAKYNVHVQEDGEVTPGGKDLALVLKAREIKLQILLLLQLIELDKLDKNFKDFQERYGNKLKRRSLNVGRRLRRSRSTIQSPEPNTQPDCCELLDLYLDKLSILEMLLDIPVSSSTTTTKSSNPLQECKKGLLDKSKESSATGFTRYILIPYCSKKMPRTVKFIMHKIKGPSMKPGGASGKKRALGVVPASPQTTDPAFIVGSGSESGSNSPTPSARSSRSLSVASVPYSYSRPHLSRKPSLTSQTTQVLTAELLDSRTSSNLSEFLEAETKSALHKVPSALSRTSSDLVMNHLQRRQLSVSDLATGPSSGTGTSALAQRAKTFAPDDSANTSLVSHKSFRRVGKRKTPVPATTSTAQRVLSPPQPDKVEVLATPMGKRAGPAATQQVNMDRIVESPGQPASLASPAPAPQRKKVRRRLFGP</sequence>
<dbReference type="PANTHER" id="PTHR28067">
    <property type="entry name" value="DNA REPLICATION REGULATOR SLD3"/>
    <property type="match status" value="1"/>
</dbReference>
<dbReference type="InterPro" id="IPR013948">
    <property type="entry name" value="DNA_replication_reg_Sld3_C"/>
</dbReference>
<evidence type="ECO:0000256" key="1">
    <source>
        <dbReference type="SAM" id="MobiDB-lite"/>
    </source>
</evidence>
<dbReference type="Pfam" id="PF08639">
    <property type="entry name" value="Sld3_STD"/>
    <property type="match status" value="1"/>
</dbReference>
<evidence type="ECO:0000259" key="3">
    <source>
        <dbReference type="Pfam" id="PF18523"/>
    </source>
</evidence>
<dbReference type="InterPro" id="IPR042511">
    <property type="entry name" value="Sld3"/>
</dbReference>
<feature type="domain" description="DNA replication regulator Sld3 C-terminal" evidence="2">
    <location>
        <begin position="141"/>
        <end position="613"/>
    </location>
</feature>
<dbReference type="InterPro" id="IPR041393">
    <property type="entry name" value="Sld3_N"/>
</dbReference>
<feature type="compositionally biased region" description="Basic residues" evidence="1">
    <location>
        <begin position="566"/>
        <end position="575"/>
    </location>
</feature>